<dbReference type="EMBL" id="CP003282">
    <property type="protein sequence ID" value="AFG37887.1"/>
    <property type="molecule type" value="Genomic_DNA"/>
</dbReference>
<name>H9UK44_SPIAZ</name>
<dbReference type="Gene3D" id="2.60.40.1120">
    <property type="entry name" value="Carboxypeptidase-like, regulatory domain"/>
    <property type="match status" value="1"/>
</dbReference>
<dbReference type="AlphaFoldDB" id="H9UK44"/>
<dbReference type="RefSeq" id="WP_014455870.1">
    <property type="nucleotide sequence ID" value="NC_017098.1"/>
</dbReference>
<dbReference type="PATRIC" id="fig|889378.3.peg.1819"/>
<accession>H9UK44</accession>
<reference evidence="2" key="1">
    <citation type="journal article" date="2013" name="Stand. Genomic Sci.">
        <title>Complete genome sequence of the halophilic bacterium Spirochaeta africana type strain (Z-7692(T)) from the alkaline Lake Magadi in the East African Rift.</title>
        <authorList>
            <person name="Liolos K."/>
            <person name="Abt B."/>
            <person name="Scheuner C."/>
            <person name="Teshima H."/>
            <person name="Held B."/>
            <person name="Lapidus A."/>
            <person name="Nolan M."/>
            <person name="Lucas S."/>
            <person name="Deshpande S."/>
            <person name="Cheng J.F."/>
            <person name="Tapia R."/>
            <person name="Goodwin L.A."/>
            <person name="Pitluck S."/>
            <person name="Pagani I."/>
            <person name="Ivanova N."/>
            <person name="Mavromatis K."/>
            <person name="Mikhailova N."/>
            <person name="Huntemann M."/>
            <person name="Pati A."/>
            <person name="Chen A."/>
            <person name="Palaniappan K."/>
            <person name="Land M."/>
            <person name="Rohde M."/>
            <person name="Tindall B.J."/>
            <person name="Detter J.C."/>
            <person name="Goker M."/>
            <person name="Bristow J."/>
            <person name="Eisen J.A."/>
            <person name="Markowitz V."/>
            <person name="Hugenholtz P."/>
            <person name="Woyke T."/>
            <person name="Klenk H.P."/>
            <person name="Kyrpides N.C."/>
        </authorList>
    </citation>
    <scope>NUCLEOTIDE SEQUENCE</scope>
    <source>
        <strain evidence="2">ATCC 700263 / DSM 8902 / Z-7692</strain>
    </source>
</reference>
<proteinExistence type="predicted"/>
<evidence type="ECO:0008006" key="3">
    <source>
        <dbReference type="Google" id="ProtNLM"/>
    </source>
</evidence>
<organism evidence="1 2">
    <name type="scientific">Spirochaeta africana (strain ATCC 700263 / DSM 8902 / Z-7692)</name>
    <dbReference type="NCBI Taxonomy" id="889378"/>
    <lineage>
        <taxon>Bacteria</taxon>
        <taxon>Pseudomonadati</taxon>
        <taxon>Spirochaetota</taxon>
        <taxon>Spirochaetia</taxon>
        <taxon>Spirochaetales</taxon>
        <taxon>Spirochaetaceae</taxon>
        <taxon>Spirochaeta</taxon>
    </lineage>
</organism>
<evidence type="ECO:0000313" key="2">
    <source>
        <dbReference type="Proteomes" id="UP000007383"/>
    </source>
</evidence>
<dbReference type="InterPro" id="IPR008969">
    <property type="entry name" value="CarboxyPept-like_regulatory"/>
</dbReference>
<protein>
    <recommendedName>
        <fullName evidence="3">Carboxypeptidase regulatory-like domain-containing protein</fullName>
    </recommendedName>
</protein>
<dbReference type="KEGG" id="sfc:Spiaf_1830"/>
<gene>
    <name evidence="1" type="ordered locus">Spiaf_1830</name>
</gene>
<dbReference type="Pfam" id="PF13620">
    <property type="entry name" value="CarboxypepD_reg"/>
    <property type="match status" value="1"/>
</dbReference>
<keyword evidence="2" id="KW-1185">Reference proteome</keyword>
<dbReference type="HOGENOM" id="CLU_1593521_0_0_12"/>
<evidence type="ECO:0000313" key="1">
    <source>
        <dbReference type="EMBL" id="AFG37887.1"/>
    </source>
</evidence>
<sequence>MIHRVQILLTPLISPLLMFVLLSGCATGHSSPDILHGIVFSSGGQALFGAEVRVTDRRGEHHQARADIHGRFRISGIMTGPVVVTVLHQTHEPLQQEVMVADRTQVLYLRLTSWRHLLEAWQASLEQQDISHAETLLIRLHTAGCPAPIFRHAEHIQQLYRKQTGHP</sequence>
<dbReference type="STRING" id="889378.Spiaf_1830"/>
<dbReference type="PROSITE" id="PS51257">
    <property type="entry name" value="PROKAR_LIPOPROTEIN"/>
    <property type="match status" value="1"/>
</dbReference>
<dbReference type="SUPFAM" id="SSF49464">
    <property type="entry name" value="Carboxypeptidase regulatory domain-like"/>
    <property type="match status" value="1"/>
</dbReference>
<dbReference type="Proteomes" id="UP000007383">
    <property type="component" value="Chromosome"/>
</dbReference>